<keyword evidence="18" id="KW-1185">Reference proteome</keyword>
<dbReference type="SUPFAM" id="SSF49503">
    <property type="entry name" value="Cupredoxins"/>
    <property type="match status" value="1"/>
</dbReference>
<keyword evidence="5" id="KW-0679">Respiratory chain</keyword>
<comment type="subcellular location">
    <subcellularLocation>
        <location evidence="1">Membrane</location>
        <topology evidence="1">Multi-pass membrane protein</topology>
    </subcellularLocation>
</comment>
<evidence type="ECO:0000259" key="16">
    <source>
        <dbReference type="PROSITE" id="PS50999"/>
    </source>
</evidence>
<dbReference type="InterPro" id="IPR036257">
    <property type="entry name" value="Cyt_c_oxidase_su2_TM_sf"/>
</dbReference>
<dbReference type="SUPFAM" id="SSF81464">
    <property type="entry name" value="Cytochrome c oxidase subunit II-like, transmembrane region"/>
    <property type="match status" value="1"/>
</dbReference>
<dbReference type="EC" id="7.1.1.9" evidence="3"/>
<dbReference type="NCBIfam" id="TIGR02866">
    <property type="entry name" value="CoxB"/>
    <property type="match status" value="1"/>
</dbReference>
<evidence type="ECO:0000256" key="7">
    <source>
        <dbReference type="ARBA" id="ARBA00022723"/>
    </source>
</evidence>
<dbReference type="RefSeq" id="WP_005535629.1">
    <property type="nucleotide sequence ID" value="NZ_BAABDY010000003.1"/>
</dbReference>
<proteinExistence type="inferred from homology"/>
<dbReference type="Gene3D" id="1.10.287.90">
    <property type="match status" value="1"/>
</dbReference>
<dbReference type="Proteomes" id="UP001248536">
    <property type="component" value="Unassembled WGS sequence"/>
</dbReference>
<feature type="transmembrane region" description="Helical" evidence="14">
    <location>
        <begin position="86"/>
        <end position="105"/>
    </location>
</feature>
<keyword evidence="7" id="KW-0479">Metal-binding</keyword>
<evidence type="ECO:0000256" key="4">
    <source>
        <dbReference type="ARBA" id="ARBA00022448"/>
    </source>
</evidence>
<evidence type="ECO:0000256" key="5">
    <source>
        <dbReference type="ARBA" id="ARBA00022660"/>
    </source>
</evidence>
<dbReference type="PROSITE" id="PS50999">
    <property type="entry name" value="COX2_TM"/>
    <property type="match status" value="1"/>
</dbReference>
<evidence type="ECO:0000256" key="13">
    <source>
        <dbReference type="ARBA" id="ARBA00031389"/>
    </source>
</evidence>
<gene>
    <name evidence="17" type="primary">coxB</name>
    <name evidence="17" type="ORF">NC662_02795</name>
</gene>
<dbReference type="Gene3D" id="2.60.40.420">
    <property type="entry name" value="Cupredoxins - blue copper proteins"/>
    <property type="match status" value="1"/>
</dbReference>
<keyword evidence="6 14" id="KW-0812">Transmembrane</keyword>
<evidence type="ECO:0000256" key="9">
    <source>
        <dbReference type="ARBA" id="ARBA00022982"/>
    </source>
</evidence>
<evidence type="ECO:0000256" key="2">
    <source>
        <dbReference type="ARBA" id="ARBA00007866"/>
    </source>
</evidence>
<keyword evidence="10 14" id="KW-1133">Transmembrane helix</keyword>
<feature type="domain" description="Cytochrome oxidase subunit II transmembrane region profile" evidence="16">
    <location>
        <begin position="19"/>
        <end position="112"/>
    </location>
</feature>
<feature type="domain" description="Cytochrome oxidase subunit II copper A binding" evidence="15">
    <location>
        <begin position="123"/>
        <end position="241"/>
    </location>
</feature>
<dbReference type="Pfam" id="PF00116">
    <property type="entry name" value="COX2"/>
    <property type="match status" value="1"/>
</dbReference>
<dbReference type="EMBL" id="JAMQCP010000001">
    <property type="protein sequence ID" value="MDS0252641.1"/>
    <property type="molecule type" value="Genomic_DNA"/>
</dbReference>
<evidence type="ECO:0000256" key="8">
    <source>
        <dbReference type="ARBA" id="ARBA00022967"/>
    </source>
</evidence>
<keyword evidence="4" id="KW-0813">Transport</keyword>
<dbReference type="InterPro" id="IPR002429">
    <property type="entry name" value="CcO_II-like_C"/>
</dbReference>
<keyword evidence="9" id="KW-0249">Electron transport</keyword>
<comment type="caution">
    <text evidence="17">The sequence shown here is derived from an EMBL/GenBank/DDBJ whole genome shotgun (WGS) entry which is preliminary data.</text>
</comment>
<reference evidence="17 18" key="1">
    <citation type="submission" date="2022-06" db="EMBL/GenBank/DDBJ databases">
        <title>Haloarcula sp. a new haloarchaeum isolate from saline soil.</title>
        <authorList>
            <person name="Strakova D."/>
            <person name="Galisteo C."/>
            <person name="Sanchez-Porro C."/>
            <person name="Ventosa A."/>
        </authorList>
    </citation>
    <scope>NUCLEOTIDE SEQUENCE [LARGE SCALE GENOMIC DNA]</scope>
    <source>
        <strain evidence="17 18">JCM 15760</strain>
    </source>
</reference>
<keyword evidence="12 14" id="KW-0472">Membrane</keyword>
<dbReference type="InterPro" id="IPR045187">
    <property type="entry name" value="CcO_II"/>
</dbReference>
<keyword evidence="8" id="KW-1278">Translocase</keyword>
<protein>
    <recommendedName>
        <fullName evidence="3">cytochrome-c oxidase</fullName>
        <ecNumber evidence="3">7.1.1.9</ecNumber>
    </recommendedName>
    <alternativeName>
        <fullName evidence="13">Cytochrome c oxidase polypeptide II</fullName>
    </alternativeName>
</protein>
<evidence type="ECO:0000259" key="15">
    <source>
        <dbReference type="PROSITE" id="PS50857"/>
    </source>
</evidence>
<evidence type="ECO:0000313" key="17">
    <source>
        <dbReference type="EMBL" id="MDS0252641.1"/>
    </source>
</evidence>
<organism evidence="17 18">
    <name type="scientific">Haloarcula argentinensis</name>
    <dbReference type="NCBI Taxonomy" id="43776"/>
    <lineage>
        <taxon>Archaea</taxon>
        <taxon>Methanobacteriati</taxon>
        <taxon>Methanobacteriota</taxon>
        <taxon>Stenosarchaea group</taxon>
        <taxon>Halobacteria</taxon>
        <taxon>Halobacteriales</taxon>
        <taxon>Haloarculaceae</taxon>
        <taxon>Haloarcula</taxon>
    </lineage>
</organism>
<evidence type="ECO:0000256" key="14">
    <source>
        <dbReference type="SAM" id="Phobius"/>
    </source>
</evidence>
<dbReference type="InterPro" id="IPR008972">
    <property type="entry name" value="Cupredoxin"/>
</dbReference>
<evidence type="ECO:0000256" key="11">
    <source>
        <dbReference type="ARBA" id="ARBA00023008"/>
    </source>
</evidence>
<name>A0ABU2EXS8_HALAR</name>
<evidence type="ECO:0000256" key="10">
    <source>
        <dbReference type="ARBA" id="ARBA00022989"/>
    </source>
</evidence>
<dbReference type="PRINTS" id="PR01166">
    <property type="entry name" value="CYCOXIDASEII"/>
</dbReference>
<evidence type="ECO:0000313" key="18">
    <source>
        <dbReference type="Proteomes" id="UP001248536"/>
    </source>
</evidence>
<dbReference type="PROSITE" id="PS50857">
    <property type="entry name" value="COX2_CUA"/>
    <property type="match status" value="1"/>
</dbReference>
<keyword evidence="11" id="KW-0186">Copper</keyword>
<evidence type="ECO:0000256" key="6">
    <source>
        <dbReference type="ARBA" id="ARBA00022692"/>
    </source>
</evidence>
<dbReference type="Pfam" id="PF02790">
    <property type="entry name" value="COX2_TM"/>
    <property type="match status" value="1"/>
</dbReference>
<sequence>MTRKRAGLVALFGAALLALAAEPAAAAQIQDSTTDSLIWGLNMNLLYVAIPITVLVEGILIYTVWRFRNQEEALPTQENRRLEVTWTIATAIILLFVGVTSYQVMASPYVTAEAGDQAALQEQDTELITVEAQRYGWTFYYNESSWDGEAEVTTTTDLKIPANQDVSLRVTSKDWLHAFHVPGLGLKSDAFPGQYNRLRTNADNTGTYQLYCAEYCGSGHSQMLGTVEVVPQDEYEDWLAEQKSGGDSESSGE</sequence>
<dbReference type="CDD" id="cd13914">
    <property type="entry name" value="CuRO_HCO_II_like_3"/>
    <property type="match status" value="1"/>
</dbReference>
<accession>A0ABU2EXS8</accession>
<dbReference type="InterPro" id="IPR014222">
    <property type="entry name" value="Cyt_c_oxidase_su2"/>
</dbReference>
<dbReference type="PANTHER" id="PTHR22888:SF9">
    <property type="entry name" value="CYTOCHROME C OXIDASE SUBUNIT 2"/>
    <property type="match status" value="1"/>
</dbReference>
<comment type="similarity">
    <text evidence="2">Belongs to the cytochrome c oxidase subunit 2 family.</text>
</comment>
<evidence type="ECO:0000256" key="1">
    <source>
        <dbReference type="ARBA" id="ARBA00004141"/>
    </source>
</evidence>
<feature type="transmembrane region" description="Helical" evidence="14">
    <location>
        <begin position="45"/>
        <end position="65"/>
    </location>
</feature>
<dbReference type="PANTHER" id="PTHR22888">
    <property type="entry name" value="CYTOCHROME C OXIDASE, SUBUNIT II"/>
    <property type="match status" value="1"/>
</dbReference>
<dbReference type="InterPro" id="IPR011759">
    <property type="entry name" value="Cyt_c_oxidase_su2_TM_dom"/>
</dbReference>
<evidence type="ECO:0000256" key="3">
    <source>
        <dbReference type="ARBA" id="ARBA00012949"/>
    </source>
</evidence>
<evidence type="ECO:0000256" key="12">
    <source>
        <dbReference type="ARBA" id="ARBA00023136"/>
    </source>
</evidence>